<evidence type="ECO:0000256" key="9">
    <source>
        <dbReference type="ARBA" id="ARBA00022842"/>
    </source>
</evidence>
<proteinExistence type="inferred from homology"/>
<dbReference type="GO" id="GO:0005737">
    <property type="term" value="C:cytoplasm"/>
    <property type="evidence" value="ECO:0007669"/>
    <property type="project" value="UniProtKB-SubCell"/>
</dbReference>
<dbReference type="InterPro" id="IPR004188">
    <property type="entry name" value="Phe-tRNA_ligase_II_N"/>
</dbReference>
<dbReference type="Proteomes" id="UP000177187">
    <property type="component" value="Unassembled WGS sequence"/>
</dbReference>
<dbReference type="EMBL" id="MFAF01000047">
    <property type="protein sequence ID" value="OGD78144.1"/>
    <property type="molecule type" value="Genomic_DNA"/>
</dbReference>
<protein>
    <recommendedName>
        <fullName evidence="13">Phenylalanine--tRNA ligase alpha subunit</fullName>
        <ecNumber evidence="13">6.1.1.20</ecNumber>
    </recommendedName>
    <alternativeName>
        <fullName evidence="13">Phenylalanyl-tRNA synthetase alpha subunit</fullName>
        <shortName evidence="13">PheRS</shortName>
    </alternativeName>
</protein>
<dbReference type="SUPFAM" id="SSF46589">
    <property type="entry name" value="tRNA-binding arm"/>
    <property type="match status" value="1"/>
</dbReference>
<dbReference type="Pfam" id="PF02912">
    <property type="entry name" value="Phe_tRNA-synt_N"/>
    <property type="match status" value="1"/>
</dbReference>
<comment type="caution">
    <text evidence="15">The sequence shown here is derived from an EMBL/GenBank/DDBJ whole genome shotgun (WGS) entry which is preliminary data.</text>
</comment>
<dbReference type="InterPro" id="IPR045864">
    <property type="entry name" value="aa-tRNA-synth_II/BPL/LPL"/>
</dbReference>
<dbReference type="Gene3D" id="3.30.930.10">
    <property type="entry name" value="Bira Bifunctional Protein, Domain 2"/>
    <property type="match status" value="1"/>
</dbReference>
<dbReference type="InterPro" id="IPR002319">
    <property type="entry name" value="Phenylalanyl-tRNA_Synthase"/>
</dbReference>
<keyword evidence="5 13" id="KW-0436">Ligase</keyword>
<dbReference type="GO" id="GO:0005524">
    <property type="term" value="F:ATP binding"/>
    <property type="evidence" value="ECO:0007669"/>
    <property type="project" value="UniProtKB-UniRule"/>
</dbReference>
<evidence type="ECO:0000256" key="2">
    <source>
        <dbReference type="ARBA" id="ARBA00010207"/>
    </source>
</evidence>
<dbReference type="PROSITE" id="PS50862">
    <property type="entry name" value="AA_TRNA_LIGASE_II"/>
    <property type="match status" value="1"/>
</dbReference>
<comment type="subunit">
    <text evidence="3 13">Tetramer of two alpha and two beta subunits.</text>
</comment>
<keyword evidence="10 13" id="KW-0648">Protein biosynthesis</keyword>
<dbReference type="AlphaFoldDB" id="A0A1F5FF42"/>
<dbReference type="PANTHER" id="PTHR11538:SF41">
    <property type="entry name" value="PHENYLALANINE--TRNA LIGASE, MITOCHONDRIAL"/>
    <property type="match status" value="1"/>
</dbReference>
<gene>
    <name evidence="13" type="primary">pheS</name>
    <name evidence="15" type="ORF">A2Y64_09155</name>
</gene>
<reference evidence="15 16" key="1">
    <citation type="journal article" date="2016" name="Nat. Commun.">
        <title>Thousands of microbial genomes shed light on interconnected biogeochemical processes in an aquifer system.</title>
        <authorList>
            <person name="Anantharaman K."/>
            <person name="Brown C.T."/>
            <person name="Hug L.A."/>
            <person name="Sharon I."/>
            <person name="Castelle C.J."/>
            <person name="Probst A.J."/>
            <person name="Thomas B.C."/>
            <person name="Singh A."/>
            <person name="Wilkins M.J."/>
            <person name="Karaoz U."/>
            <person name="Brodie E.L."/>
            <person name="Williams K.H."/>
            <person name="Hubbard S.S."/>
            <person name="Banfield J.F."/>
        </authorList>
    </citation>
    <scope>NUCLEOTIDE SEQUENCE [LARGE SCALE GENOMIC DNA]</scope>
</reference>
<comment type="similarity">
    <text evidence="2 13">Belongs to the class-II aminoacyl-tRNA synthetase family. Phe-tRNA synthetase alpha subunit type 1 subfamily.</text>
</comment>
<evidence type="ECO:0000256" key="4">
    <source>
        <dbReference type="ARBA" id="ARBA00022490"/>
    </source>
</evidence>
<dbReference type="InterPro" id="IPR010978">
    <property type="entry name" value="tRNA-bd_arm"/>
</dbReference>
<name>A0A1F5FF42_9BACT</name>
<feature type="binding site" evidence="13">
    <location>
        <position position="251"/>
    </location>
    <ligand>
        <name>Mg(2+)</name>
        <dbReference type="ChEBI" id="CHEBI:18420"/>
        <note>shared with beta subunit</note>
    </ligand>
</feature>
<dbReference type="InterPro" id="IPR022911">
    <property type="entry name" value="Phe_tRNA_ligase_alpha1_bac"/>
</dbReference>
<keyword evidence="11 13" id="KW-0030">Aminoacyl-tRNA synthetase</keyword>
<evidence type="ECO:0000256" key="1">
    <source>
        <dbReference type="ARBA" id="ARBA00004496"/>
    </source>
</evidence>
<dbReference type="PANTHER" id="PTHR11538">
    <property type="entry name" value="PHENYLALANYL-TRNA SYNTHETASE"/>
    <property type="match status" value="1"/>
</dbReference>
<evidence type="ECO:0000256" key="5">
    <source>
        <dbReference type="ARBA" id="ARBA00022598"/>
    </source>
</evidence>
<dbReference type="Pfam" id="PF01409">
    <property type="entry name" value="tRNA-synt_2d"/>
    <property type="match status" value="1"/>
</dbReference>
<evidence type="ECO:0000256" key="3">
    <source>
        <dbReference type="ARBA" id="ARBA00011209"/>
    </source>
</evidence>
<evidence type="ECO:0000256" key="11">
    <source>
        <dbReference type="ARBA" id="ARBA00023146"/>
    </source>
</evidence>
<keyword evidence="8 13" id="KW-0067">ATP-binding</keyword>
<organism evidence="15 16">
    <name type="scientific">Candidatus Coatesbacteria bacterium RBG_13_66_14</name>
    <dbReference type="NCBI Taxonomy" id="1817816"/>
    <lineage>
        <taxon>Bacteria</taxon>
        <taxon>Candidatus Coatesiibacteriota</taxon>
    </lineage>
</organism>
<accession>A0A1F5FF42</accession>
<evidence type="ECO:0000256" key="6">
    <source>
        <dbReference type="ARBA" id="ARBA00022723"/>
    </source>
</evidence>
<evidence type="ECO:0000256" key="7">
    <source>
        <dbReference type="ARBA" id="ARBA00022741"/>
    </source>
</evidence>
<dbReference type="SUPFAM" id="SSF55681">
    <property type="entry name" value="Class II aaRS and biotin synthetases"/>
    <property type="match status" value="1"/>
</dbReference>
<evidence type="ECO:0000256" key="13">
    <source>
        <dbReference type="HAMAP-Rule" id="MF_00281"/>
    </source>
</evidence>
<dbReference type="EC" id="6.1.1.20" evidence="13"/>
<dbReference type="GO" id="GO:0004826">
    <property type="term" value="F:phenylalanine-tRNA ligase activity"/>
    <property type="evidence" value="ECO:0007669"/>
    <property type="project" value="UniProtKB-UniRule"/>
</dbReference>
<dbReference type="STRING" id="1817816.A2Y64_09155"/>
<comment type="catalytic activity">
    <reaction evidence="12 13">
        <text>tRNA(Phe) + L-phenylalanine + ATP = L-phenylalanyl-tRNA(Phe) + AMP + diphosphate + H(+)</text>
        <dbReference type="Rhea" id="RHEA:19413"/>
        <dbReference type="Rhea" id="RHEA-COMP:9668"/>
        <dbReference type="Rhea" id="RHEA-COMP:9699"/>
        <dbReference type="ChEBI" id="CHEBI:15378"/>
        <dbReference type="ChEBI" id="CHEBI:30616"/>
        <dbReference type="ChEBI" id="CHEBI:33019"/>
        <dbReference type="ChEBI" id="CHEBI:58095"/>
        <dbReference type="ChEBI" id="CHEBI:78442"/>
        <dbReference type="ChEBI" id="CHEBI:78531"/>
        <dbReference type="ChEBI" id="CHEBI:456215"/>
        <dbReference type="EC" id="6.1.1.20"/>
    </reaction>
</comment>
<evidence type="ECO:0000259" key="14">
    <source>
        <dbReference type="PROSITE" id="PS50862"/>
    </source>
</evidence>
<keyword evidence="6 13" id="KW-0479">Metal-binding</keyword>
<evidence type="ECO:0000313" key="16">
    <source>
        <dbReference type="Proteomes" id="UP000177187"/>
    </source>
</evidence>
<feature type="domain" description="Aminoacyl-transfer RNA synthetases class-II family profile" evidence="14">
    <location>
        <begin position="116"/>
        <end position="335"/>
    </location>
</feature>
<dbReference type="InterPro" id="IPR006195">
    <property type="entry name" value="aa-tRNA-synth_II"/>
</dbReference>
<keyword evidence="4 13" id="KW-0963">Cytoplasm</keyword>
<comment type="subcellular location">
    <subcellularLocation>
        <location evidence="1 13">Cytoplasm</location>
    </subcellularLocation>
</comment>
<evidence type="ECO:0000256" key="10">
    <source>
        <dbReference type="ARBA" id="ARBA00022917"/>
    </source>
</evidence>
<evidence type="ECO:0000313" key="15">
    <source>
        <dbReference type="EMBL" id="OGD78144.1"/>
    </source>
</evidence>
<comment type="cofactor">
    <cofactor evidence="13">
        <name>Mg(2+)</name>
        <dbReference type="ChEBI" id="CHEBI:18420"/>
    </cofactor>
    <text evidence="13">Binds 2 magnesium ions per tetramer.</text>
</comment>
<keyword evidence="9 13" id="KW-0460">Magnesium</keyword>
<evidence type="ECO:0000256" key="12">
    <source>
        <dbReference type="ARBA" id="ARBA00049255"/>
    </source>
</evidence>
<dbReference type="GO" id="GO:0006432">
    <property type="term" value="P:phenylalanyl-tRNA aminoacylation"/>
    <property type="evidence" value="ECO:0007669"/>
    <property type="project" value="UniProtKB-UniRule"/>
</dbReference>
<evidence type="ECO:0000256" key="8">
    <source>
        <dbReference type="ARBA" id="ARBA00022840"/>
    </source>
</evidence>
<dbReference type="GO" id="GO:0000287">
    <property type="term" value="F:magnesium ion binding"/>
    <property type="evidence" value="ECO:0007669"/>
    <property type="project" value="UniProtKB-UniRule"/>
</dbReference>
<sequence>MLKNLEYIEAEAKRRIAAASDSKDLEDLRVEFLGRKGKLTELLRGLGSLGPEERPRAGARANEVKVAIQQTLDSRIAELSAGEKREPLLDYTLPGRRVNVRRRHPVNQVIEELVFIFRDLGCSVAEGPLIETEHYNFDALNTPPDHPARDEKDTLFLRDFPLLLRTETSPVQVRTLEKARPPVRVIAPGRCYRNDTADARHYPVFHQIEGLWVDEGVSFAHLKGILLEFAKSLFGPEAQVRFRPHFFPFTEPSAEIEATCPACAGKGCRTCSGTGWIELGGAGMVDPAVLAPLGIDPEIYTGFAFGIGPERIAMVRYGVSDIRLFYENDLRFLRQF</sequence>
<dbReference type="HAMAP" id="MF_00281">
    <property type="entry name" value="Phe_tRNA_synth_alpha1"/>
    <property type="match status" value="1"/>
</dbReference>
<dbReference type="CDD" id="cd00496">
    <property type="entry name" value="PheRS_alpha_core"/>
    <property type="match status" value="1"/>
</dbReference>
<dbReference type="GO" id="GO:0000049">
    <property type="term" value="F:tRNA binding"/>
    <property type="evidence" value="ECO:0007669"/>
    <property type="project" value="InterPro"/>
</dbReference>
<keyword evidence="7 13" id="KW-0547">Nucleotide-binding</keyword>